<sequence>MTNGFAFVAYPAQHGNSGVMSFIINQDGVLLQKDLGKNAAETATEMTLFDPDPGWAIVQQ</sequence>
<name>A0A9X0QEF8_9BACT</name>
<evidence type="ECO:0000313" key="2">
    <source>
        <dbReference type="Proteomes" id="UP000535182"/>
    </source>
</evidence>
<proteinExistence type="predicted"/>
<evidence type="ECO:0000313" key="1">
    <source>
        <dbReference type="EMBL" id="MBB5328800.1"/>
    </source>
</evidence>
<keyword evidence="2" id="KW-1185">Reference proteome</keyword>
<dbReference type="AlphaFoldDB" id="A0A9X0QEF8"/>
<organism evidence="1 2">
    <name type="scientific">Tunturiibacter gelidiferens</name>
    <dbReference type="NCBI Taxonomy" id="3069689"/>
    <lineage>
        <taxon>Bacteria</taxon>
        <taxon>Pseudomonadati</taxon>
        <taxon>Acidobacteriota</taxon>
        <taxon>Terriglobia</taxon>
        <taxon>Terriglobales</taxon>
        <taxon>Acidobacteriaceae</taxon>
        <taxon>Tunturiibacter</taxon>
    </lineage>
</organism>
<evidence type="ECO:0008006" key="3">
    <source>
        <dbReference type="Google" id="ProtNLM"/>
    </source>
</evidence>
<dbReference type="EMBL" id="JACHEB010000005">
    <property type="protein sequence ID" value="MBB5328800.1"/>
    <property type="molecule type" value="Genomic_DNA"/>
</dbReference>
<dbReference type="Proteomes" id="UP000535182">
    <property type="component" value="Unassembled WGS sequence"/>
</dbReference>
<comment type="caution">
    <text evidence="1">The sequence shown here is derived from an EMBL/GenBank/DDBJ whole genome shotgun (WGS) entry which is preliminary data.</text>
</comment>
<accession>A0A9X0QEF8</accession>
<gene>
    <name evidence="1" type="ORF">HDF14_002416</name>
</gene>
<reference evidence="1 2" key="1">
    <citation type="submission" date="2020-08" db="EMBL/GenBank/DDBJ databases">
        <title>Genomic Encyclopedia of Type Strains, Phase IV (KMG-V): Genome sequencing to study the core and pangenomes of soil and plant-associated prokaryotes.</title>
        <authorList>
            <person name="Whitman W."/>
        </authorList>
    </citation>
    <scope>NUCLEOTIDE SEQUENCE [LARGE SCALE GENOMIC DNA]</scope>
    <source>
        <strain evidence="1 2">X5P2</strain>
    </source>
</reference>
<protein>
    <recommendedName>
        <fullName evidence="3">DUF2950 domain-containing protein</fullName>
    </recommendedName>
</protein>
<dbReference type="InterPro" id="IPR021556">
    <property type="entry name" value="DUF2950"/>
</dbReference>
<dbReference type="Pfam" id="PF11453">
    <property type="entry name" value="DUF2950"/>
    <property type="match status" value="1"/>
</dbReference>